<dbReference type="InterPro" id="IPR050796">
    <property type="entry name" value="SCF_F-box_component"/>
</dbReference>
<dbReference type="Proteomes" id="UP001187192">
    <property type="component" value="Unassembled WGS sequence"/>
</dbReference>
<keyword evidence="3" id="KW-1185">Reference proteome</keyword>
<evidence type="ECO:0000313" key="2">
    <source>
        <dbReference type="EMBL" id="GMN61578.1"/>
    </source>
</evidence>
<dbReference type="InterPro" id="IPR006527">
    <property type="entry name" value="F-box-assoc_dom_typ1"/>
</dbReference>
<dbReference type="InterPro" id="IPR001810">
    <property type="entry name" value="F-box_dom"/>
</dbReference>
<evidence type="ECO:0000259" key="1">
    <source>
        <dbReference type="PROSITE" id="PS50181"/>
    </source>
</evidence>
<dbReference type="Pfam" id="PF12937">
    <property type="entry name" value="F-box-like"/>
    <property type="match status" value="1"/>
</dbReference>
<organism evidence="2 3">
    <name type="scientific">Ficus carica</name>
    <name type="common">Common fig</name>
    <dbReference type="NCBI Taxonomy" id="3494"/>
    <lineage>
        <taxon>Eukaryota</taxon>
        <taxon>Viridiplantae</taxon>
        <taxon>Streptophyta</taxon>
        <taxon>Embryophyta</taxon>
        <taxon>Tracheophyta</taxon>
        <taxon>Spermatophyta</taxon>
        <taxon>Magnoliopsida</taxon>
        <taxon>eudicotyledons</taxon>
        <taxon>Gunneridae</taxon>
        <taxon>Pentapetalae</taxon>
        <taxon>rosids</taxon>
        <taxon>fabids</taxon>
        <taxon>Rosales</taxon>
        <taxon>Moraceae</taxon>
        <taxon>Ficeae</taxon>
        <taxon>Ficus</taxon>
    </lineage>
</organism>
<proteinExistence type="predicted"/>
<name>A0AA88J023_FICCA</name>
<dbReference type="NCBIfam" id="TIGR01640">
    <property type="entry name" value="F_box_assoc_1"/>
    <property type="match status" value="1"/>
</dbReference>
<dbReference type="PANTHER" id="PTHR31672">
    <property type="entry name" value="BNACNNG10540D PROTEIN"/>
    <property type="match status" value="1"/>
</dbReference>
<dbReference type="Gene3D" id="1.20.1280.50">
    <property type="match status" value="1"/>
</dbReference>
<evidence type="ECO:0000313" key="3">
    <source>
        <dbReference type="Proteomes" id="UP001187192"/>
    </source>
</evidence>
<reference evidence="2" key="1">
    <citation type="submission" date="2023-07" db="EMBL/GenBank/DDBJ databases">
        <title>draft genome sequence of fig (Ficus carica).</title>
        <authorList>
            <person name="Takahashi T."/>
            <person name="Nishimura K."/>
        </authorList>
    </citation>
    <scope>NUCLEOTIDE SEQUENCE</scope>
</reference>
<dbReference type="PROSITE" id="PS50181">
    <property type="entry name" value="FBOX"/>
    <property type="match status" value="1"/>
</dbReference>
<protein>
    <recommendedName>
        <fullName evidence="1">F-box domain-containing protein</fullName>
    </recommendedName>
</protein>
<feature type="domain" description="F-box" evidence="1">
    <location>
        <begin position="2"/>
        <end position="53"/>
    </location>
</feature>
<sequence>MATLTCNLPEELLVEILSRLAPESLMRLKCASKSWYVFIKNLVKDPKFVAKHLQNSMSSTYMIFSGNHYCDCNVRTPKCSEVMFSLLDVFCGDNADGQICVVTEDLSSLRIPINSYLSEYVWRYHCNGIFCLVDSCNYAYAIILCNPAINEFKLLPKPSHVCRSPGVGFGYDSGTNDYKVVVFGYDNLKRFTAEVYSLNTHSWREIVFGLDVDCMPDSPTTVYLKGVFYWLSWKRIILSFDMCSEVRHSILMPGDGGSPSASVWTSLTLWNESVTLIYSSKGDFYGGGGLLVPTD</sequence>
<dbReference type="SUPFAM" id="SSF81383">
    <property type="entry name" value="F-box domain"/>
    <property type="match status" value="1"/>
</dbReference>
<dbReference type="PANTHER" id="PTHR31672:SF13">
    <property type="entry name" value="F-BOX PROTEIN CPR30-LIKE"/>
    <property type="match status" value="1"/>
</dbReference>
<comment type="caution">
    <text evidence="2">The sequence shown here is derived from an EMBL/GenBank/DDBJ whole genome shotgun (WGS) entry which is preliminary data.</text>
</comment>
<dbReference type="InterPro" id="IPR017451">
    <property type="entry name" value="F-box-assoc_interact_dom"/>
</dbReference>
<dbReference type="Pfam" id="PF07734">
    <property type="entry name" value="FBA_1"/>
    <property type="match status" value="1"/>
</dbReference>
<dbReference type="EMBL" id="BTGU01000114">
    <property type="protein sequence ID" value="GMN61578.1"/>
    <property type="molecule type" value="Genomic_DNA"/>
</dbReference>
<dbReference type="InterPro" id="IPR036047">
    <property type="entry name" value="F-box-like_dom_sf"/>
</dbReference>
<dbReference type="AlphaFoldDB" id="A0AA88J023"/>
<accession>A0AA88J023</accession>
<gene>
    <name evidence="2" type="ORF">TIFTF001_030663</name>
</gene>
<dbReference type="SMART" id="SM00256">
    <property type="entry name" value="FBOX"/>
    <property type="match status" value="1"/>
</dbReference>